<dbReference type="InterPro" id="IPR018060">
    <property type="entry name" value="HTH_AraC"/>
</dbReference>
<organism evidence="3 4">
    <name type="scientific">Faecalicatena faecalis</name>
    <dbReference type="NCBI Taxonomy" id="2726362"/>
    <lineage>
        <taxon>Bacteria</taxon>
        <taxon>Bacillati</taxon>
        <taxon>Bacillota</taxon>
        <taxon>Clostridia</taxon>
        <taxon>Lachnospirales</taxon>
        <taxon>Lachnospiraceae</taxon>
        <taxon>Faecalicatena</taxon>
    </lineage>
</organism>
<dbReference type="PROSITE" id="PS01124">
    <property type="entry name" value="HTH_ARAC_FAMILY_2"/>
    <property type="match status" value="1"/>
</dbReference>
<sequence length="317" mass="36638">MENEKTNKRFAKLPNRDTIEAVHNIQNYIRLHFQDEDFSVERVCVEAGYSRRHVDRMFQFFLGQPLKDYINSVYLTQSANELIESDASVLDVALNCHFQTHEGFTRSFYRKFHVTPSQYRKTQIPLPLFTQYPIGHYYALLDYVQNKEDQEMNQNMNLCMITAKERPRRKLIYLPAKNADDYFSYCEEMGCDWEGLMNSIPEKYESAALIELPSALVPEGFSKTAVGVEVPLSFENPLPEGYRTAELEECIMLYFQSEPYEDENDFCAAIESTYAAIEKYRPEQYGYRFAYDLAPSFNFGAEAATGARLAVPAVGIS</sequence>
<keyword evidence="4" id="KW-1185">Reference proteome</keyword>
<proteinExistence type="predicted"/>
<dbReference type="EMBL" id="JABACJ020000018">
    <property type="protein sequence ID" value="MBU3877439.1"/>
    <property type="molecule type" value="Genomic_DNA"/>
</dbReference>
<dbReference type="PANTHER" id="PTHR47504:SF5">
    <property type="entry name" value="RIGHT ORIGIN-BINDING PROTEIN"/>
    <property type="match status" value="1"/>
</dbReference>
<keyword evidence="1" id="KW-0238">DNA-binding</keyword>
<dbReference type="SMART" id="SM00342">
    <property type="entry name" value="HTH_ARAC"/>
    <property type="match status" value="1"/>
</dbReference>
<accession>A0ABS6D7I0</accession>
<feature type="domain" description="HTH araC/xylS-type" evidence="2">
    <location>
        <begin position="23"/>
        <end position="122"/>
    </location>
</feature>
<evidence type="ECO:0000313" key="4">
    <source>
        <dbReference type="Proteomes" id="UP000723714"/>
    </source>
</evidence>
<dbReference type="PANTHER" id="PTHR47504">
    <property type="entry name" value="RIGHT ORIGIN-BINDING PROTEIN"/>
    <property type="match status" value="1"/>
</dbReference>
<name>A0ABS6D7I0_9FIRM</name>
<dbReference type="InterPro" id="IPR050959">
    <property type="entry name" value="MarA-like"/>
</dbReference>
<dbReference type="RefSeq" id="WP_216243947.1">
    <property type="nucleotide sequence ID" value="NZ_JABACJ020000018.1"/>
</dbReference>
<protein>
    <submittedName>
        <fullName evidence="3">AraC family transcriptional regulator</fullName>
    </submittedName>
</protein>
<evidence type="ECO:0000256" key="1">
    <source>
        <dbReference type="ARBA" id="ARBA00023125"/>
    </source>
</evidence>
<dbReference type="Proteomes" id="UP000723714">
    <property type="component" value="Unassembled WGS sequence"/>
</dbReference>
<dbReference type="Pfam" id="PF12833">
    <property type="entry name" value="HTH_18"/>
    <property type="match status" value="1"/>
</dbReference>
<gene>
    <name evidence="3" type="ORF">HGO97_016670</name>
</gene>
<evidence type="ECO:0000313" key="3">
    <source>
        <dbReference type="EMBL" id="MBU3877439.1"/>
    </source>
</evidence>
<evidence type="ECO:0000259" key="2">
    <source>
        <dbReference type="PROSITE" id="PS01124"/>
    </source>
</evidence>
<reference evidence="3 4" key="1">
    <citation type="submission" date="2021-06" db="EMBL/GenBank/DDBJ databases">
        <title>Faecalicatena sp. nov. isolated from porcine feces.</title>
        <authorList>
            <person name="Oh B.S."/>
            <person name="Lee J.H."/>
        </authorList>
    </citation>
    <scope>NUCLEOTIDE SEQUENCE [LARGE SCALE GENOMIC DNA]</scope>
    <source>
        <strain evidence="3 4">AGMB00832</strain>
    </source>
</reference>
<comment type="caution">
    <text evidence="3">The sequence shown here is derived from an EMBL/GenBank/DDBJ whole genome shotgun (WGS) entry which is preliminary data.</text>
</comment>